<feature type="repeat" description="TPR" evidence="3">
    <location>
        <begin position="21"/>
        <end position="54"/>
    </location>
</feature>
<dbReference type="Gene3D" id="3.40.50.300">
    <property type="entry name" value="P-loop containing nucleotide triphosphate hydrolases"/>
    <property type="match status" value="1"/>
</dbReference>
<keyword evidence="2 4" id="KW-0067">ATP-binding</keyword>
<dbReference type="SMART" id="SM00382">
    <property type="entry name" value="AAA"/>
    <property type="match status" value="1"/>
</dbReference>
<keyword evidence="8" id="KW-1185">Reference proteome</keyword>
<dbReference type="RefSeq" id="WP_260559575.1">
    <property type="nucleotide sequence ID" value="NZ_BAABEC010000061.1"/>
</dbReference>
<feature type="region of interest" description="Disordered" evidence="5">
    <location>
        <begin position="107"/>
        <end position="127"/>
    </location>
</feature>
<dbReference type="SUPFAM" id="SSF52540">
    <property type="entry name" value="P-loop containing nucleoside triphosphate hydrolases"/>
    <property type="match status" value="1"/>
</dbReference>
<evidence type="ECO:0000256" key="3">
    <source>
        <dbReference type="PROSITE-ProRule" id="PRU00339"/>
    </source>
</evidence>
<evidence type="ECO:0000259" key="6">
    <source>
        <dbReference type="SMART" id="SM00382"/>
    </source>
</evidence>
<dbReference type="PROSITE" id="PS50005">
    <property type="entry name" value="TPR"/>
    <property type="match status" value="1"/>
</dbReference>
<accession>A0ABY5YDY6</accession>
<dbReference type="InterPro" id="IPR027417">
    <property type="entry name" value="P-loop_NTPase"/>
</dbReference>
<evidence type="ECO:0000256" key="2">
    <source>
        <dbReference type="ARBA" id="ARBA00022840"/>
    </source>
</evidence>
<dbReference type="PROSITE" id="PS00674">
    <property type="entry name" value="AAA"/>
    <property type="match status" value="1"/>
</dbReference>
<evidence type="ECO:0000313" key="8">
    <source>
        <dbReference type="Proteomes" id="UP001060261"/>
    </source>
</evidence>
<reference evidence="7" key="1">
    <citation type="submission" date="2022-09" db="EMBL/GenBank/DDBJ databases">
        <title>genome sequence of Deinococcus rubellus.</title>
        <authorList>
            <person name="Srinivasan S."/>
        </authorList>
    </citation>
    <scope>NUCLEOTIDE SEQUENCE</scope>
    <source>
        <strain evidence="7">Ant6</strain>
    </source>
</reference>
<dbReference type="InterPro" id="IPR003593">
    <property type="entry name" value="AAA+_ATPase"/>
</dbReference>
<keyword evidence="1 4" id="KW-0547">Nucleotide-binding</keyword>
<evidence type="ECO:0000256" key="4">
    <source>
        <dbReference type="RuleBase" id="RU003651"/>
    </source>
</evidence>
<dbReference type="SUPFAM" id="SSF48452">
    <property type="entry name" value="TPR-like"/>
    <property type="match status" value="1"/>
</dbReference>
<sequence length="420" mass="45663">MVHDSVIAALRLAAEQDPGNPELRLHLADLLLQAGKAEAALEQARAALNREPDNVRALRLAAWAADEAGETDAAQRYHRLHDALTGVVQGTAQGVAAPVNTPLRAEVFPDPANEPEPGSAAEQNAADQRWDLQTPRVTLADVSGMQAVKQRLELALLAPLRNPELLKMYGSALRGGLLLYGPPGCGKTFIARAVAGELNARFINVGLSDVLDMYLGQSERNLSDVFALARRRAPCVLFLDEVDALGRRRSQMRHSAANVVGQLLSELDGAKASNEGVFVLAATNSPWDVDPALRRPGRFDRTLLVLPPDLEARRHLLELELRSRPTEALDLPAIAARTGEFSGADLSHLVSSATELAMQDAIRQGKVRPIRQADFIRALKEVRPSTRTWFETARNAAQFANEDGEYDDLLAHLRGKPSGR</sequence>
<gene>
    <name evidence="7" type="ORF">N0D28_11065</name>
</gene>
<dbReference type="InterPro" id="IPR050168">
    <property type="entry name" value="AAA_ATPase_domain"/>
</dbReference>
<name>A0ABY5YDY6_9DEIO</name>
<evidence type="ECO:0000256" key="1">
    <source>
        <dbReference type="ARBA" id="ARBA00022741"/>
    </source>
</evidence>
<dbReference type="EMBL" id="CP104213">
    <property type="protein sequence ID" value="UWX63285.1"/>
    <property type="molecule type" value="Genomic_DNA"/>
</dbReference>
<dbReference type="Proteomes" id="UP001060261">
    <property type="component" value="Chromosome"/>
</dbReference>
<dbReference type="InterPro" id="IPR041569">
    <property type="entry name" value="AAA_lid_3"/>
</dbReference>
<comment type="similarity">
    <text evidence="4">Belongs to the AAA ATPase family.</text>
</comment>
<dbReference type="PANTHER" id="PTHR23077:SF171">
    <property type="entry name" value="NUCLEAR VALOSIN-CONTAINING PROTEIN-LIKE"/>
    <property type="match status" value="1"/>
</dbReference>
<dbReference type="InterPro" id="IPR003959">
    <property type="entry name" value="ATPase_AAA_core"/>
</dbReference>
<dbReference type="PANTHER" id="PTHR23077">
    <property type="entry name" value="AAA-FAMILY ATPASE"/>
    <property type="match status" value="1"/>
</dbReference>
<dbReference type="InterPro" id="IPR019734">
    <property type="entry name" value="TPR_rpt"/>
</dbReference>
<dbReference type="GO" id="GO:0005524">
    <property type="term" value="F:ATP binding"/>
    <property type="evidence" value="ECO:0007669"/>
    <property type="project" value="UniProtKB-KW"/>
</dbReference>
<keyword evidence="3" id="KW-0802">TPR repeat</keyword>
<dbReference type="Gene3D" id="1.25.40.10">
    <property type="entry name" value="Tetratricopeptide repeat domain"/>
    <property type="match status" value="1"/>
</dbReference>
<proteinExistence type="inferred from homology"/>
<dbReference type="Pfam" id="PF17862">
    <property type="entry name" value="AAA_lid_3"/>
    <property type="match status" value="1"/>
</dbReference>
<dbReference type="InterPro" id="IPR011990">
    <property type="entry name" value="TPR-like_helical_dom_sf"/>
</dbReference>
<evidence type="ECO:0000256" key="5">
    <source>
        <dbReference type="SAM" id="MobiDB-lite"/>
    </source>
</evidence>
<dbReference type="InterPro" id="IPR003960">
    <property type="entry name" value="ATPase_AAA_CS"/>
</dbReference>
<evidence type="ECO:0000313" key="7">
    <source>
        <dbReference type="EMBL" id="UWX63285.1"/>
    </source>
</evidence>
<dbReference type="Gene3D" id="1.10.8.60">
    <property type="match status" value="1"/>
</dbReference>
<protein>
    <submittedName>
        <fullName evidence="7">ATP-binding protein</fullName>
    </submittedName>
</protein>
<organism evidence="7 8">
    <name type="scientific">Deinococcus rubellus</name>
    <dbReference type="NCBI Taxonomy" id="1889240"/>
    <lineage>
        <taxon>Bacteria</taxon>
        <taxon>Thermotogati</taxon>
        <taxon>Deinococcota</taxon>
        <taxon>Deinococci</taxon>
        <taxon>Deinococcales</taxon>
        <taxon>Deinococcaceae</taxon>
        <taxon>Deinococcus</taxon>
    </lineage>
</organism>
<dbReference type="Pfam" id="PF00004">
    <property type="entry name" value="AAA"/>
    <property type="match status" value="1"/>
</dbReference>
<feature type="domain" description="AAA+ ATPase" evidence="6">
    <location>
        <begin position="173"/>
        <end position="309"/>
    </location>
</feature>